<protein>
    <submittedName>
        <fullName evidence="4">Napsin-A</fullName>
    </submittedName>
</protein>
<comment type="similarity">
    <text evidence="1">Belongs to the peptidase A1 family.</text>
</comment>
<dbReference type="PANTHER" id="PTHR47966">
    <property type="entry name" value="BETA-SITE APP-CLEAVING ENZYME, ISOFORM A-RELATED"/>
    <property type="match status" value="1"/>
</dbReference>
<feature type="domain" description="Peptidase A1" evidence="3">
    <location>
        <begin position="79"/>
        <end position="154"/>
    </location>
</feature>
<evidence type="ECO:0000313" key="5">
    <source>
        <dbReference type="Proteomes" id="UP000008909"/>
    </source>
</evidence>
<feature type="region of interest" description="Disordered" evidence="2">
    <location>
        <begin position="372"/>
        <end position="393"/>
    </location>
</feature>
<evidence type="ECO:0000313" key="4">
    <source>
        <dbReference type="EMBL" id="GAA51383.1"/>
    </source>
</evidence>
<accession>G7YEK0</accession>
<feature type="compositionally biased region" description="Polar residues" evidence="2">
    <location>
        <begin position="384"/>
        <end position="393"/>
    </location>
</feature>
<dbReference type="InterPro" id="IPR001461">
    <property type="entry name" value="Aspartic_peptidase_A1"/>
</dbReference>
<dbReference type="EMBL" id="DF143146">
    <property type="protein sequence ID" value="GAA51383.1"/>
    <property type="molecule type" value="Genomic_DNA"/>
</dbReference>
<dbReference type="Gene3D" id="2.40.70.10">
    <property type="entry name" value="Acid Proteases"/>
    <property type="match status" value="2"/>
</dbReference>
<name>G7YEK0_CLOSI</name>
<keyword evidence="5" id="KW-1185">Reference proteome</keyword>
<reference key="2">
    <citation type="submission" date="2011-10" db="EMBL/GenBank/DDBJ databases">
        <title>The genome and transcriptome sequence of Clonorchis sinensis provide insights into the carcinogenic liver fluke.</title>
        <authorList>
            <person name="Wang X."/>
            <person name="Huang Y."/>
            <person name="Chen W."/>
            <person name="Liu H."/>
            <person name="Guo L."/>
            <person name="Chen Y."/>
            <person name="Luo F."/>
            <person name="Zhou W."/>
            <person name="Sun J."/>
            <person name="Mao Q."/>
            <person name="Liang P."/>
            <person name="Zhou C."/>
            <person name="Tian Y."/>
            <person name="Men J."/>
            <person name="Lv X."/>
            <person name="Huang L."/>
            <person name="Zhou J."/>
            <person name="Hu Y."/>
            <person name="Li R."/>
            <person name="Zhang F."/>
            <person name="Lei H."/>
            <person name="Li X."/>
            <person name="Hu X."/>
            <person name="Liang C."/>
            <person name="Xu J."/>
            <person name="Wu Z."/>
            <person name="Yu X."/>
        </authorList>
    </citation>
    <scope>NUCLEOTIDE SEQUENCE</scope>
    <source>
        <strain>Henan</strain>
    </source>
</reference>
<evidence type="ECO:0000256" key="1">
    <source>
        <dbReference type="ARBA" id="ARBA00007447"/>
    </source>
</evidence>
<evidence type="ECO:0000259" key="3">
    <source>
        <dbReference type="Pfam" id="PF00026"/>
    </source>
</evidence>
<organism evidence="4 5">
    <name type="scientific">Clonorchis sinensis</name>
    <name type="common">Chinese liver fluke</name>
    <dbReference type="NCBI Taxonomy" id="79923"/>
    <lineage>
        <taxon>Eukaryota</taxon>
        <taxon>Metazoa</taxon>
        <taxon>Spiralia</taxon>
        <taxon>Lophotrochozoa</taxon>
        <taxon>Platyhelminthes</taxon>
        <taxon>Trematoda</taxon>
        <taxon>Digenea</taxon>
        <taxon>Opisthorchiida</taxon>
        <taxon>Opisthorchiata</taxon>
        <taxon>Opisthorchiidae</taxon>
        <taxon>Clonorchis</taxon>
    </lineage>
</organism>
<dbReference type="Pfam" id="PF00026">
    <property type="entry name" value="Asp"/>
    <property type="match status" value="2"/>
</dbReference>
<dbReference type="MEROPS" id="A01.077"/>
<sequence length="393" mass="44454">MRSGPMAVVPPYHVLVCLFASHGIQRVNSSDTGISTLEFSAEKPNNKMNPGYNGLDEKRIHYISLVPINSEWVLELSYIQIGDAQLFDVKIGTTFGLAADRQVDSSFAGVLGLWLAQKSSDGVTLLFERMMQEKLITYPIFSFWMSKENNGTETTVYRKRGDMAQWSERKSTEQKIRVSKPTPTSRLLLSRIGYPGSIPALVLPSDDVVKPQCFGLKTGAKRLIRYLRDFRRLVPHHPYFSCFHCIFQQSIQIGRGEIMEAGSIALLDTGTSKIFLPAYIFFELKRALDGGRMLSDGFLVDCSKFERFPPIHLLMAKHRFTLYAEDYIVRVILSSELLIGPVLICFRTDIIHEHINVVSSFGDYAFSNKLSRRRTRQQPPEQQMTSASGLPIV</sequence>
<dbReference type="SUPFAM" id="SSF50630">
    <property type="entry name" value="Acid proteases"/>
    <property type="match status" value="2"/>
</dbReference>
<dbReference type="GO" id="GO:0006508">
    <property type="term" value="P:proteolysis"/>
    <property type="evidence" value="ECO:0007669"/>
    <property type="project" value="InterPro"/>
</dbReference>
<dbReference type="PANTHER" id="PTHR47966:SF51">
    <property type="entry name" value="BETA-SITE APP-CLEAVING ENZYME, ISOFORM A-RELATED"/>
    <property type="match status" value="1"/>
</dbReference>
<feature type="domain" description="Peptidase A1" evidence="3">
    <location>
        <begin position="249"/>
        <end position="332"/>
    </location>
</feature>
<dbReference type="GO" id="GO:0004190">
    <property type="term" value="F:aspartic-type endopeptidase activity"/>
    <property type="evidence" value="ECO:0007669"/>
    <property type="project" value="InterPro"/>
</dbReference>
<evidence type="ECO:0000256" key="2">
    <source>
        <dbReference type="SAM" id="MobiDB-lite"/>
    </source>
</evidence>
<dbReference type="InterPro" id="IPR021109">
    <property type="entry name" value="Peptidase_aspartic_dom_sf"/>
</dbReference>
<dbReference type="Proteomes" id="UP000008909">
    <property type="component" value="Unassembled WGS sequence"/>
</dbReference>
<dbReference type="AlphaFoldDB" id="G7YEK0"/>
<proteinExistence type="inferred from homology"/>
<gene>
    <name evidence="4" type="ORF">CLF_106016</name>
</gene>
<dbReference type="InterPro" id="IPR033121">
    <property type="entry name" value="PEPTIDASE_A1"/>
</dbReference>
<reference evidence="4" key="1">
    <citation type="journal article" date="2011" name="Genome Biol.">
        <title>The draft genome of the carcinogenic human liver fluke Clonorchis sinensis.</title>
        <authorList>
            <person name="Wang X."/>
            <person name="Chen W."/>
            <person name="Huang Y."/>
            <person name="Sun J."/>
            <person name="Men J."/>
            <person name="Liu H."/>
            <person name="Luo F."/>
            <person name="Guo L."/>
            <person name="Lv X."/>
            <person name="Deng C."/>
            <person name="Zhou C."/>
            <person name="Fan Y."/>
            <person name="Li X."/>
            <person name="Huang L."/>
            <person name="Hu Y."/>
            <person name="Liang C."/>
            <person name="Hu X."/>
            <person name="Xu J."/>
            <person name="Yu X."/>
        </authorList>
    </citation>
    <scope>NUCLEOTIDE SEQUENCE [LARGE SCALE GENOMIC DNA]</scope>
    <source>
        <strain evidence="4">Henan</strain>
    </source>
</reference>